<evidence type="ECO:0000256" key="1">
    <source>
        <dbReference type="ARBA" id="ARBA00022723"/>
    </source>
</evidence>
<dbReference type="PANTHER" id="PTHR33823:SF4">
    <property type="entry name" value="GENERAL STRESS PROTEIN 16O"/>
    <property type="match status" value="1"/>
</dbReference>
<dbReference type="InterPro" id="IPR037187">
    <property type="entry name" value="DnaK_N"/>
</dbReference>
<feature type="region of interest" description="Disordered" evidence="5">
    <location>
        <begin position="47"/>
        <end position="67"/>
    </location>
</feature>
<feature type="region of interest" description="Disordered" evidence="5">
    <location>
        <begin position="1"/>
        <end position="25"/>
    </location>
</feature>
<gene>
    <name evidence="7" type="ordered locus">A2cp1_2884</name>
</gene>
<evidence type="ECO:0000256" key="5">
    <source>
        <dbReference type="SAM" id="MobiDB-lite"/>
    </source>
</evidence>
<feature type="domain" description="Zinc finger DksA/TraR C4-type" evidence="6">
    <location>
        <begin position="97"/>
        <end position="132"/>
    </location>
</feature>
<dbReference type="InterPro" id="IPR000962">
    <property type="entry name" value="Znf_DskA_TraR"/>
</dbReference>
<dbReference type="KEGG" id="acp:A2cp1_2884"/>
<dbReference type="Gene3D" id="1.20.120.910">
    <property type="entry name" value="DksA, coiled-coil domain"/>
    <property type="match status" value="1"/>
</dbReference>
<evidence type="ECO:0000256" key="3">
    <source>
        <dbReference type="ARBA" id="ARBA00022833"/>
    </source>
</evidence>
<dbReference type="PROSITE" id="PS51128">
    <property type="entry name" value="ZF_DKSA_2"/>
    <property type="match status" value="1"/>
</dbReference>
<dbReference type="SUPFAM" id="SSF57716">
    <property type="entry name" value="Glucocorticoid receptor-like (DNA-binding domain)"/>
    <property type="match status" value="1"/>
</dbReference>
<feature type="compositionally biased region" description="Basic and acidic residues" evidence="5">
    <location>
        <begin position="47"/>
        <end position="57"/>
    </location>
</feature>
<keyword evidence="8" id="KW-1185">Reference proteome</keyword>
<dbReference type="EMBL" id="CP001359">
    <property type="protein sequence ID" value="ACL66221.1"/>
    <property type="molecule type" value="Genomic_DNA"/>
</dbReference>
<organism evidence="7 8">
    <name type="scientific">Anaeromyxobacter dehalogenans (strain ATCC BAA-258 / DSM 21875 / 2CP-1)</name>
    <dbReference type="NCBI Taxonomy" id="455488"/>
    <lineage>
        <taxon>Bacteria</taxon>
        <taxon>Pseudomonadati</taxon>
        <taxon>Myxococcota</taxon>
        <taxon>Myxococcia</taxon>
        <taxon>Myxococcales</taxon>
        <taxon>Cystobacterineae</taxon>
        <taxon>Anaeromyxobacteraceae</taxon>
        <taxon>Anaeromyxobacter</taxon>
    </lineage>
</organism>
<reference evidence="7" key="1">
    <citation type="submission" date="2009-01" db="EMBL/GenBank/DDBJ databases">
        <title>Complete sequence of Anaeromyxobacter dehalogenans 2CP-1.</title>
        <authorList>
            <consortium name="US DOE Joint Genome Institute"/>
            <person name="Lucas S."/>
            <person name="Copeland A."/>
            <person name="Lapidus A."/>
            <person name="Glavina del Rio T."/>
            <person name="Dalin E."/>
            <person name="Tice H."/>
            <person name="Bruce D."/>
            <person name="Goodwin L."/>
            <person name="Pitluck S."/>
            <person name="Saunders E."/>
            <person name="Brettin T."/>
            <person name="Detter J.C."/>
            <person name="Han C."/>
            <person name="Larimer F."/>
            <person name="Land M."/>
            <person name="Hauser L."/>
            <person name="Kyrpides N."/>
            <person name="Ovchinnikova G."/>
            <person name="Beliaev A.S."/>
            <person name="Richardson P."/>
        </authorList>
    </citation>
    <scope>NUCLEOTIDE SEQUENCE</scope>
    <source>
        <strain evidence="7">2CP-1</strain>
    </source>
</reference>
<dbReference type="SUPFAM" id="SSF109635">
    <property type="entry name" value="DnaK suppressor protein DksA, alpha-hairpin domain"/>
    <property type="match status" value="1"/>
</dbReference>
<evidence type="ECO:0000313" key="8">
    <source>
        <dbReference type="Proteomes" id="UP000007089"/>
    </source>
</evidence>
<name>B8JES5_ANAD2</name>
<dbReference type="Proteomes" id="UP000007089">
    <property type="component" value="Chromosome"/>
</dbReference>
<proteinExistence type="predicted"/>
<dbReference type="GO" id="GO:0008270">
    <property type="term" value="F:zinc ion binding"/>
    <property type="evidence" value="ECO:0007669"/>
    <property type="project" value="UniProtKB-KW"/>
</dbReference>
<evidence type="ECO:0000256" key="2">
    <source>
        <dbReference type="ARBA" id="ARBA00022771"/>
    </source>
</evidence>
<dbReference type="AlphaFoldDB" id="B8JES5"/>
<feature type="zinc finger region" description="dksA C4-type" evidence="4">
    <location>
        <begin position="102"/>
        <end position="126"/>
    </location>
</feature>
<keyword evidence="1" id="KW-0479">Metal-binding</keyword>
<dbReference type="Pfam" id="PF01258">
    <property type="entry name" value="zf-dskA_traR"/>
    <property type="match status" value="1"/>
</dbReference>
<dbReference type="PANTHER" id="PTHR33823">
    <property type="entry name" value="RNA POLYMERASE-BINDING TRANSCRIPTION FACTOR DKSA-RELATED"/>
    <property type="match status" value="1"/>
</dbReference>
<keyword evidence="2" id="KW-0863">Zinc-finger</keyword>
<dbReference type="HOGENOM" id="CLU_043144_4_1_7"/>
<keyword evidence="3" id="KW-0862">Zinc</keyword>
<sequence length="144" mass="16139">MAGPGALHLSPLRKERNVSDNDLGPLRAQLLRRRGTLLETSRRASAELDALRSADRDPEFEEGAQAEHEQYTLARLGENQRRELVQIDAAIARIDAGEYGICRDCEQDIDPRRLAALPYAVLCTECAQRRERAQFALQGEPPTM</sequence>
<protein>
    <submittedName>
        <fullName evidence="7">Transcriptional regulator, TraR/DksA family</fullName>
    </submittedName>
</protein>
<accession>B8JES5</accession>
<evidence type="ECO:0000313" key="7">
    <source>
        <dbReference type="EMBL" id="ACL66221.1"/>
    </source>
</evidence>
<evidence type="ECO:0000259" key="6">
    <source>
        <dbReference type="Pfam" id="PF01258"/>
    </source>
</evidence>
<evidence type="ECO:0000256" key="4">
    <source>
        <dbReference type="PROSITE-ProRule" id="PRU00510"/>
    </source>
</evidence>